<evidence type="ECO:0000313" key="3">
    <source>
        <dbReference type="Proteomes" id="UP000050424"/>
    </source>
</evidence>
<sequence>MAPQELDGFLSSLKDYYNTDTLSDVIVVCSDQEFKVHGVILSAHSKYFAAALGGKWKESSEKKIAITDFDASVVEAMLRFMYAFDYTNVYSTSTMVYDAQVYQIADKYDVPALKAHAQKKFGLAITTSWSMDDFPLAITVVYESTPSADRGLRDLVVEISRKNIDQLVGRDSFSELLRKTPDFAADLIPFLCGQLSMKRYECPSCKSLFRSEFSKGSYYCPHCASQRSNWDSYLVA</sequence>
<dbReference type="AlphaFoldDB" id="A0A0P7BGA0"/>
<dbReference type="EMBL" id="LKCW01000109">
    <property type="protein sequence ID" value="KPM39352.1"/>
    <property type="molecule type" value="Genomic_DNA"/>
</dbReference>
<reference evidence="2 3" key="1">
    <citation type="submission" date="2015-09" db="EMBL/GenBank/DDBJ databases">
        <title>Draft genome of a European isolate of the apple canker pathogen Neonectria ditissima.</title>
        <authorList>
            <person name="Gomez-Cortecero A."/>
            <person name="Harrison R.J."/>
            <person name="Armitage A.D."/>
        </authorList>
    </citation>
    <scope>NUCLEOTIDE SEQUENCE [LARGE SCALE GENOMIC DNA]</scope>
    <source>
        <strain evidence="2 3">R09/05</strain>
    </source>
</reference>
<accession>A0A0P7BGA0</accession>
<dbReference type="SMART" id="SM00225">
    <property type="entry name" value="BTB"/>
    <property type="match status" value="1"/>
</dbReference>
<proteinExistence type="predicted"/>
<dbReference type="InterPro" id="IPR011333">
    <property type="entry name" value="SKP1/BTB/POZ_sf"/>
</dbReference>
<dbReference type="Gene3D" id="3.30.710.10">
    <property type="entry name" value="Potassium Channel Kv1.1, Chain A"/>
    <property type="match status" value="1"/>
</dbReference>
<dbReference type="PROSITE" id="PS50097">
    <property type="entry name" value="BTB"/>
    <property type="match status" value="1"/>
</dbReference>
<dbReference type="SUPFAM" id="SSF54695">
    <property type="entry name" value="POZ domain"/>
    <property type="match status" value="1"/>
</dbReference>
<comment type="caution">
    <text evidence="2">The sequence shown here is derived from an EMBL/GenBank/DDBJ whole genome shotgun (WGS) entry which is preliminary data.</text>
</comment>
<dbReference type="PANTHER" id="PTHR47843:SF5">
    <property type="entry name" value="BTB_POZ DOMAIN PROTEIN"/>
    <property type="match status" value="1"/>
</dbReference>
<dbReference type="Proteomes" id="UP000050424">
    <property type="component" value="Unassembled WGS sequence"/>
</dbReference>
<keyword evidence="3" id="KW-1185">Reference proteome</keyword>
<dbReference type="OrthoDB" id="6359816at2759"/>
<organism evidence="2 3">
    <name type="scientific">Neonectria ditissima</name>
    <dbReference type="NCBI Taxonomy" id="78410"/>
    <lineage>
        <taxon>Eukaryota</taxon>
        <taxon>Fungi</taxon>
        <taxon>Dikarya</taxon>
        <taxon>Ascomycota</taxon>
        <taxon>Pezizomycotina</taxon>
        <taxon>Sordariomycetes</taxon>
        <taxon>Hypocreomycetidae</taxon>
        <taxon>Hypocreales</taxon>
        <taxon>Nectriaceae</taxon>
        <taxon>Neonectria</taxon>
    </lineage>
</organism>
<evidence type="ECO:0000259" key="1">
    <source>
        <dbReference type="PROSITE" id="PS50097"/>
    </source>
</evidence>
<gene>
    <name evidence="2" type="ORF">AK830_g7204</name>
</gene>
<dbReference type="PANTHER" id="PTHR47843">
    <property type="entry name" value="BTB DOMAIN-CONTAINING PROTEIN-RELATED"/>
    <property type="match status" value="1"/>
</dbReference>
<evidence type="ECO:0000313" key="2">
    <source>
        <dbReference type="EMBL" id="KPM39352.1"/>
    </source>
</evidence>
<name>A0A0P7BGA0_9HYPO</name>
<dbReference type="Pfam" id="PF00651">
    <property type="entry name" value="BTB"/>
    <property type="match status" value="1"/>
</dbReference>
<protein>
    <recommendedName>
        <fullName evidence="1">BTB domain-containing protein</fullName>
    </recommendedName>
</protein>
<dbReference type="STRING" id="78410.A0A0P7BGA0"/>
<feature type="domain" description="BTB" evidence="1">
    <location>
        <begin position="23"/>
        <end position="82"/>
    </location>
</feature>
<dbReference type="InterPro" id="IPR000210">
    <property type="entry name" value="BTB/POZ_dom"/>
</dbReference>